<dbReference type="Gene3D" id="3.40.30.10">
    <property type="entry name" value="Glutaredoxin"/>
    <property type="match status" value="1"/>
</dbReference>
<dbReference type="PROSITE" id="PS51352">
    <property type="entry name" value="THIOREDOXIN_2"/>
    <property type="match status" value="1"/>
</dbReference>
<dbReference type="InterPro" id="IPR013783">
    <property type="entry name" value="Ig-like_fold"/>
</dbReference>
<gene>
    <name evidence="10" type="ORF">PAUS00366_LOCUS828</name>
</gene>
<feature type="domain" description="Thioredoxin" evidence="9">
    <location>
        <begin position="205"/>
        <end position="347"/>
    </location>
</feature>
<evidence type="ECO:0000256" key="4">
    <source>
        <dbReference type="ARBA" id="ARBA00023027"/>
    </source>
</evidence>
<comment type="catalytic activity">
    <reaction evidence="7">
        <text>[protein]-dithiol + NADP(+) = [protein]-disulfide + NADPH + H(+)</text>
        <dbReference type="Rhea" id="RHEA:18753"/>
        <dbReference type="Rhea" id="RHEA-COMP:10593"/>
        <dbReference type="Rhea" id="RHEA-COMP:10594"/>
        <dbReference type="ChEBI" id="CHEBI:15378"/>
        <dbReference type="ChEBI" id="CHEBI:29950"/>
        <dbReference type="ChEBI" id="CHEBI:50058"/>
        <dbReference type="ChEBI" id="CHEBI:57783"/>
        <dbReference type="ChEBI" id="CHEBI:58349"/>
        <dbReference type="EC" id="1.8.1.8"/>
    </reaction>
</comment>
<dbReference type="SUPFAM" id="SSF49265">
    <property type="entry name" value="Fibronectin type III"/>
    <property type="match status" value="1"/>
</dbReference>
<dbReference type="CDD" id="cd00063">
    <property type="entry name" value="FN3"/>
    <property type="match status" value="1"/>
</dbReference>
<organism evidence="10">
    <name type="scientific">Pseudo-nitzschia australis</name>
    <dbReference type="NCBI Taxonomy" id="44445"/>
    <lineage>
        <taxon>Eukaryota</taxon>
        <taxon>Sar</taxon>
        <taxon>Stramenopiles</taxon>
        <taxon>Ochrophyta</taxon>
        <taxon>Bacillariophyta</taxon>
        <taxon>Bacillariophyceae</taxon>
        <taxon>Bacillariophycidae</taxon>
        <taxon>Bacillariales</taxon>
        <taxon>Bacillariaceae</taxon>
        <taxon>Pseudo-nitzschia</taxon>
    </lineage>
</organism>
<evidence type="ECO:0000313" key="10">
    <source>
        <dbReference type="EMBL" id="CAE0708108.1"/>
    </source>
</evidence>
<reference evidence="10" key="1">
    <citation type="submission" date="2021-01" db="EMBL/GenBank/DDBJ databases">
        <authorList>
            <person name="Corre E."/>
            <person name="Pelletier E."/>
            <person name="Niang G."/>
            <person name="Scheremetjew M."/>
            <person name="Finn R."/>
            <person name="Kale V."/>
            <person name="Holt S."/>
            <person name="Cochrane G."/>
            <person name="Meng A."/>
            <person name="Brown T."/>
            <person name="Cohen L."/>
        </authorList>
    </citation>
    <scope>NUCLEOTIDE SEQUENCE</scope>
    <source>
        <strain evidence="10">10249 10 AB</strain>
    </source>
</reference>
<dbReference type="InterPro" id="IPR052259">
    <property type="entry name" value="Nucleoredoxin-like"/>
</dbReference>
<dbReference type="AlphaFoldDB" id="A0A7S4A9G4"/>
<accession>A0A7S4A9G4</accession>
<dbReference type="InterPro" id="IPR013766">
    <property type="entry name" value="Thioredoxin_domain"/>
</dbReference>
<evidence type="ECO:0000256" key="2">
    <source>
        <dbReference type="ARBA" id="ARBA00022737"/>
    </source>
</evidence>
<dbReference type="GO" id="GO:0047134">
    <property type="term" value="F:protein-disulfide reductase [NAD(P)H] activity"/>
    <property type="evidence" value="ECO:0007669"/>
    <property type="project" value="UniProtKB-EC"/>
</dbReference>
<dbReference type="SUPFAM" id="SSF52833">
    <property type="entry name" value="Thioredoxin-like"/>
    <property type="match status" value="1"/>
</dbReference>
<dbReference type="InterPro" id="IPR003961">
    <property type="entry name" value="FN3_dom"/>
</dbReference>
<dbReference type="Pfam" id="PF13905">
    <property type="entry name" value="Thioredoxin_8"/>
    <property type="match status" value="1"/>
</dbReference>
<proteinExistence type="inferred from homology"/>
<dbReference type="Gene3D" id="2.60.40.10">
    <property type="entry name" value="Immunoglobulins"/>
    <property type="match status" value="2"/>
</dbReference>
<name>A0A7S4A9G4_9STRA</name>
<evidence type="ECO:0000256" key="7">
    <source>
        <dbReference type="ARBA" id="ARBA00047804"/>
    </source>
</evidence>
<keyword evidence="2" id="KW-0677">Repeat</keyword>
<evidence type="ECO:0000256" key="1">
    <source>
        <dbReference type="ARBA" id="ARBA00012612"/>
    </source>
</evidence>
<evidence type="ECO:0000256" key="5">
    <source>
        <dbReference type="ARBA" id="ARBA00025782"/>
    </source>
</evidence>
<dbReference type="InterPro" id="IPR012336">
    <property type="entry name" value="Thioredoxin-like_fold"/>
</dbReference>
<comment type="similarity">
    <text evidence="5">Belongs to the nucleoredoxin family.</text>
</comment>
<sequence>MITLIDARSDSLTITWQAVPKAKRYILELNTNADNDEDFRELSSKLTQPQARKKNLIPEQPHTFRVAPIFQSSNEDEKVGSWITHEDAFRTISKAEDDNSLEAPTTAIGGNQALTVAWKPTKEATYNSKYELQMRENKGGEEWKTIAASLSGIEAKKKNLTSRLGYQFRVRPAGSPSSVLSFSPPSIVAVAKGLSEALRRRWFNTLQNGTLIKSGHSSTSGQVVVPLADALGGKEFVLFYVSAHWCPPCRKFTPMLANWYKTVGKQFVEIIFLSADHDENGFNSYFQASHPWMAIDYEDDTREQLMGTLKVSGIPRLVVIDATTGNIVEDNAVGKPLDLNQWRRASK</sequence>
<evidence type="ECO:0000259" key="8">
    <source>
        <dbReference type="PROSITE" id="PS50853"/>
    </source>
</evidence>
<evidence type="ECO:0000256" key="3">
    <source>
        <dbReference type="ARBA" id="ARBA00023002"/>
    </source>
</evidence>
<dbReference type="PANTHER" id="PTHR13871">
    <property type="entry name" value="THIOREDOXIN"/>
    <property type="match status" value="1"/>
</dbReference>
<dbReference type="PROSITE" id="PS50853">
    <property type="entry name" value="FN3"/>
    <property type="match status" value="1"/>
</dbReference>
<evidence type="ECO:0000259" key="9">
    <source>
        <dbReference type="PROSITE" id="PS51352"/>
    </source>
</evidence>
<protein>
    <recommendedName>
        <fullName evidence="1">protein-disulfide reductase</fullName>
        <ecNumber evidence="1">1.8.1.8</ecNumber>
    </recommendedName>
</protein>
<dbReference type="EC" id="1.8.1.8" evidence="1"/>
<evidence type="ECO:0000256" key="6">
    <source>
        <dbReference type="ARBA" id="ARBA00047388"/>
    </source>
</evidence>
<dbReference type="EMBL" id="HBIX01001072">
    <property type="protein sequence ID" value="CAE0708108.1"/>
    <property type="molecule type" value="Transcribed_RNA"/>
</dbReference>
<keyword evidence="3" id="KW-0560">Oxidoreductase</keyword>
<feature type="domain" description="Fibronectin type-III" evidence="8">
    <location>
        <begin position="100"/>
        <end position="197"/>
    </location>
</feature>
<dbReference type="PANTHER" id="PTHR13871:SF96">
    <property type="entry name" value="THIOREDOXIN DOMAIN-CONTAINING PROTEIN"/>
    <property type="match status" value="1"/>
</dbReference>
<keyword evidence="4" id="KW-0520">NAD</keyword>
<dbReference type="InterPro" id="IPR036249">
    <property type="entry name" value="Thioredoxin-like_sf"/>
</dbReference>
<dbReference type="InterPro" id="IPR036116">
    <property type="entry name" value="FN3_sf"/>
</dbReference>
<comment type="catalytic activity">
    <reaction evidence="6">
        <text>[protein]-dithiol + NAD(+) = [protein]-disulfide + NADH + H(+)</text>
        <dbReference type="Rhea" id="RHEA:18749"/>
        <dbReference type="Rhea" id="RHEA-COMP:10593"/>
        <dbReference type="Rhea" id="RHEA-COMP:10594"/>
        <dbReference type="ChEBI" id="CHEBI:15378"/>
        <dbReference type="ChEBI" id="CHEBI:29950"/>
        <dbReference type="ChEBI" id="CHEBI:50058"/>
        <dbReference type="ChEBI" id="CHEBI:57540"/>
        <dbReference type="ChEBI" id="CHEBI:57945"/>
        <dbReference type="EC" id="1.8.1.8"/>
    </reaction>
</comment>